<reference evidence="2" key="1">
    <citation type="journal article" date="2014" name="Int. J. Syst. Evol. Microbiol.">
        <title>Complete genome of a new Firmicutes species belonging to the dominant human colonic microbiota ('Ruminococcus bicirculans') reveals two chromosomes and a selective capacity to utilize plant glucans.</title>
        <authorList>
            <consortium name="NISC Comparative Sequencing Program"/>
            <person name="Wegmann U."/>
            <person name="Louis P."/>
            <person name="Goesmann A."/>
            <person name="Henrissat B."/>
            <person name="Duncan S.H."/>
            <person name="Flint H.J."/>
        </authorList>
    </citation>
    <scope>NUCLEOTIDE SEQUENCE</scope>
    <source>
        <strain evidence="2">CGMCC 1.12707</strain>
    </source>
</reference>
<evidence type="ECO:0000313" key="5">
    <source>
        <dbReference type="Proteomes" id="UP000650994"/>
    </source>
</evidence>
<evidence type="ECO:0000313" key="4">
    <source>
        <dbReference type="Proteomes" id="UP000184120"/>
    </source>
</evidence>
<reference evidence="5" key="4">
    <citation type="journal article" date="2019" name="Int. J. Syst. Evol. Microbiol.">
        <title>The Global Catalogue of Microorganisms (GCM) 10K type strain sequencing project: providing services to taxonomists for standard genome sequencing and annotation.</title>
        <authorList>
            <consortium name="The Broad Institute Genomics Platform"/>
            <consortium name="The Broad Institute Genome Sequencing Center for Infectious Disease"/>
            <person name="Wu L."/>
            <person name="Ma J."/>
        </authorList>
    </citation>
    <scope>NUCLEOTIDE SEQUENCE [LARGE SCALE GENOMIC DNA]</scope>
    <source>
        <strain evidence="5">CGMCC 1.12707</strain>
    </source>
</reference>
<protein>
    <recommendedName>
        <fullName evidence="6">YD repeat-containing protein</fullName>
    </recommendedName>
</protein>
<name>A0A1M6UQM0_9FLAO</name>
<dbReference type="EMBL" id="BMFL01000020">
    <property type="protein sequence ID" value="GGF08311.1"/>
    <property type="molecule type" value="Genomic_DNA"/>
</dbReference>
<proteinExistence type="predicted"/>
<feature type="chain" id="PRO_5012161069" description="YD repeat-containing protein" evidence="1">
    <location>
        <begin position="19"/>
        <end position="1134"/>
    </location>
</feature>
<keyword evidence="5" id="KW-1185">Reference proteome</keyword>
<accession>A0A1M6UQM0</accession>
<reference evidence="4" key="3">
    <citation type="submission" date="2016-11" db="EMBL/GenBank/DDBJ databases">
        <authorList>
            <person name="Varghese N."/>
            <person name="Submissions S."/>
        </authorList>
    </citation>
    <scope>NUCLEOTIDE SEQUENCE [LARGE SCALE GENOMIC DNA]</scope>
    <source>
        <strain evidence="4">DSM 27989</strain>
    </source>
</reference>
<dbReference type="AlphaFoldDB" id="A0A1M6UQM0"/>
<dbReference type="RefSeq" id="WP_072929871.1">
    <property type="nucleotide sequence ID" value="NZ_BMFL01000020.1"/>
</dbReference>
<evidence type="ECO:0000313" key="2">
    <source>
        <dbReference type="EMBL" id="GGF08311.1"/>
    </source>
</evidence>
<dbReference type="Proteomes" id="UP000650994">
    <property type="component" value="Unassembled WGS sequence"/>
</dbReference>
<dbReference type="STRING" id="1434701.SAMN05443634_10318"/>
<evidence type="ECO:0000313" key="3">
    <source>
        <dbReference type="EMBL" id="SHK71488.1"/>
    </source>
</evidence>
<sequence length="1134" mass="129667">MKKIYLLFLLGMVNFLEAQIKDHEKFFPKTPEVAAIGKYIDKPISLGTGSVDYQIPLETLLVDNNISIPISLKYNTDGIKVNEEASNVGLGWTLSTTSFITRNIRSQVDNYTIDLRTDIERITKGMSSKPESADYHWLNTNIEYMDSEPDEFIVNVFNTNFRFYYNYQTKKFQSVPKNDYIINGNIASNGYVIDFNIIDTHGNQYFFENTLSSTTITPSVAYITTQGSSSGGNSGLVSSWYLTKLITKDKNIVEFKYETNVYENTTNSSYQYPNVYHTSQYIYVATTNNFENGPLGRYAITGPDSNGFPTKVGSIYPISDDLVNNHKVNIVNNIYSASTNTDLILSQILVNGKKRIEFLKSTIARTDLDSYKLEKIKVFDFNEKLVKSFNLNQSYFNQENPEGNYDCSRTKVHPLFKNNFEKYLLRLRLDGITINDNADKKVNDYQLSYYEGTLPSRLSYSQDLYGYYNGKNNCSLIPTQVYKYFFNNVSREVIIGDADRSSDIEFNKIGALKKVTYPTKGSVELDYENHIVAGINDYNEDNLTPIVVKKQMTWGVEQSVGEDGNIAPNPDTYTYEFEMTQNIKGEFYTYLDTNRPDNLNAGPEMYTVSLQKIDFNGNIVQSQYLTNGNSGIQVDLTIGKYRIQATRSPSAPDYDPYLGYIGQLDYYEVVDEINKETGYTERIIGGLRIKKITNRDTDNSILLEKNYTYTDKNISTGLLMGTPIRTENSYYKEINKLNGVISFPLQSASSSKVVYSKVTEENVDVKNNQTNKTDYYFKSELGEIGDSNAAFRVSTPSFNWRINKPTQVDHFLDNQPVQSKLTEHQVKKTELRDNYGIRVRPKNEILLFHTSGGGIGPVTLYYRDFEYEYYPFYTEFPYIDKETVTESFSLNDSIVTEVNYNYDGENHLQLTKQTTKNSKGETLTTEYKYPSDLTSTYPESTKMNRLVNENRIAEPVITKQQVGSVYVSEVHNQYNEFYGILQKSAVFQKKGNGIELNRTTDRKIVYNSYDAKGNITQYTPENGLSVAIIWGYNTQYPVAKLEGIMYEDAKNKLGTYLSKLENGLLTSDEQKALRLLIPEAMITTYVYKPLVGVTQITGPNGISENYTYDSANRLEEIKNDKNEVLKTFQYNYKN</sequence>
<gene>
    <name evidence="2" type="ORF">GCM10010984_26870</name>
    <name evidence="3" type="ORF">SAMN05443634_10318</name>
</gene>
<dbReference type="OrthoDB" id="9814627at2"/>
<keyword evidence="1" id="KW-0732">Signal</keyword>
<evidence type="ECO:0000256" key="1">
    <source>
        <dbReference type="SAM" id="SignalP"/>
    </source>
</evidence>
<organism evidence="3 4">
    <name type="scientific">Chishuiella changwenlii</name>
    <dbReference type="NCBI Taxonomy" id="1434701"/>
    <lineage>
        <taxon>Bacteria</taxon>
        <taxon>Pseudomonadati</taxon>
        <taxon>Bacteroidota</taxon>
        <taxon>Flavobacteriia</taxon>
        <taxon>Flavobacteriales</taxon>
        <taxon>Weeksellaceae</taxon>
        <taxon>Chishuiella</taxon>
    </lineage>
</organism>
<feature type="signal peptide" evidence="1">
    <location>
        <begin position="1"/>
        <end position="18"/>
    </location>
</feature>
<dbReference type="EMBL" id="FRBH01000003">
    <property type="protein sequence ID" value="SHK71488.1"/>
    <property type="molecule type" value="Genomic_DNA"/>
</dbReference>
<dbReference type="Proteomes" id="UP000184120">
    <property type="component" value="Unassembled WGS sequence"/>
</dbReference>
<reference evidence="2" key="5">
    <citation type="submission" date="2024-05" db="EMBL/GenBank/DDBJ databases">
        <authorList>
            <person name="Sun Q."/>
            <person name="Zhou Y."/>
        </authorList>
    </citation>
    <scope>NUCLEOTIDE SEQUENCE</scope>
    <source>
        <strain evidence="2">CGMCC 1.12707</strain>
    </source>
</reference>
<reference evidence="3" key="2">
    <citation type="submission" date="2016-11" db="EMBL/GenBank/DDBJ databases">
        <authorList>
            <person name="Jaros S."/>
            <person name="Januszkiewicz K."/>
            <person name="Wedrychowicz H."/>
        </authorList>
    </citation>
    <scope>NUCLEOTIDE SEQUENCE [LARGE SCALE GENOMIC DNA]</scope>
    <source>
        <strain evidence="3">DSM 27989</strain>
    </source>
</reference>
<evidence type="ECO:0008006" key="6">
    <source>
        <dbReference type="Google" id="ProtNLM"/>
    </source>
</evidence>